<dbReference type="CDD" id="cd06558">
    <property type="entry name" value="crotonase-like"/>
    <property type="match status" value="1"/>
</dbReference>
<dbReference type="OrthoDB" id="5291143at2"/>
<accession>A0A368XN93</accession>
<comment type="similarity">
    <text evidence="1 2">Belongs to the enoyl-CoA hydratase/isomerase family.</text>
</comment>
<keyword evidence="4" id="KW-1185">Reference proteome</keyword>
<proteinExistence type="inferred from homology"/>
<dbReference type="InterPro" id="IPR029045">
    <property type="entry name" value="ClpP/crotonase-like_dom_sf"/>
</dbReference>
<dbReference type="Gene3D" id="3.90.226.10">
    <property type="entry name" value="2-enoyl-CoA Hydratase, Chain A, domain 1"/>
    <property type="match status" value="1"/>
</dbReference>
<dbReference type="RefSeq" id="WP_114469853.1">
    <property type="nucleotide sequence ID" value="NZ_QPJK01000006.1"/>
</dbReference>
<dbReference type="InterPro" id="IPR018376">
    <property type="entry name" value="Enoyl-CoA_hyd/isom_CS"/>
</dbReference>
<evidence type="ECO:0000313" key="4">
    <source>
        <dbReference type="Proteomes" id="UP000252884"/>
    </source>
</evidence>
<dbReference type="InterPro" id="IPR001753">
    <property type="entry name" value="Enoyl-CoA_hydra/iso"/>
</dbReference>
<dbReference type="SUPFAM" id="SSF52096">
    <property type="entry name" value="ClpP/crotonase"/>
    <property type="match status" value="1"/>
</dbReference>
<organism evidence="3 4">
    <name type="scientific">Pseudorhodoferax soli</name>
    <dbReference type="NCBI Taxonomy" id="545864"/>
    <lineage>
        <taxon>Bacteria</taxon>
        <taxon>Pseudomonadati</taxon>
        <taxon>Pseudomonadota</taxon>
        <taxon>Betaproteobacteria</taxon>
        <taxon>Burkholderiales</taxon>
        <taxon>Comamonadaceae</taxon>
    </lineage>
</organism>
<reference evidence="3 4" key="1">
    <citation type="submission" date="2018-07" db="EMBL/GenBank/DDBJ databases">
        <title>Genomic Encyclopedia of Type Strains, Phase IV (KMG-IV): sequencing the most valuable type-strain genomes for metagenomic binning, comparative biology and taxonomic classification.</title>
        <authorList>
            <person name="Goeker M."/>
        </authorList>
    </citation>
    <scope>NUCLEOTIDE SEQUENCE [LARGE SCALE GENOMIC DNA]</scope>
    <source>
        <strain evidence="3 4">DSM 21634</strain>
    </source>
</reference>
<dbReference type="GO" id="GO:0006635">
    <property type="term" value="P:fatty acid beta-oxidation"/>
    <property type="evidence" value="ECO:0007669"/>
    <property type="project" value="TreeGrafter"/>
</dbReference>
<comment type="caution">
    <text evidence="3">The sequence shown here is derived from an EMBL/GenBank/DDBJ whole genome shotgun (WGS) entry which is preliminary data.</text>
</comment>
<dbReference type="Pfam" id="PF00378">
    <property type="entry name" value="ECH_1"/>
    <property type="match status" value="1"/>
</dbReference>
<dbReference type="PANTHER" id="PTHR11941">
    <property type="entry name" value="ENOYL-COA HYDRATASE-RELATED"/>
    <property type="match status" value="1"/>
</dbReference>
<dbReference type="GO" id="GO:0016853">
    <property type="term" value="F:isomerase activity"/>
    <property type="evidence" value="ECO:0007669"/>
    <property type="project" value="UniProtKB-KW"/>
</dbReference>
<dbReference type="Proteomes" id="UP000252884">
    <property type="component" value="Unassembled WGS sequence"/>
</dbReference>
<gene>
    <name evidence="3" type="ORF">DES41_106324</name>
</gene>
<sequence length="279" mass="30275">MDTISETLRASQLRIDDGVAELSHQRPEARNALSDDLQQDYAEVIDRIERDHAIRVLLITGSGGSFSAGGDVKFMHARLADPSLGTAQYMRGRLRRAHQWLTRLRELEVPVVAAVDGPAYGAGFGLALQADFVLASTRAVFCASFARLGAVPDFGLLHTLPRAVGLSRAKELMLTARRLGAQEAQAWGLVHAVHAQDALLPATRAFARRLCLGPREAASMTKALVNRSFETDGAAMFAAEANAQAMAMQTPYHAQAVADFARDGAFRYDWDQLSQGKTT</sequence>
<name>A0A368XN93_9BURK</name>
<evidence type="ECO:0000256" key="1">
    <source>
        <dbReference type="ARBA" id="ARBA00005254"/>
    </source>
</evidence>
<dbReference type="EMBL" id="QPJK01000006">
    <property type="protein sequence ID" value="RCW69450.1"/>
    <property type="molecule type" value="Genomic_DNA"/>
</dbReference>
<dbReference type="PROSITE" id="PS00166">
    <property type="entry name" value="ENOYL_COA_HYDRATASE"/>
    <property type="match status" value="1"/>
</dbReference>
<evidence type="ECO:0000256" key="2">
    <source>
        <dbReference type="RuleBase" id="RU003707"/>
    </source>
</evidence>
<protein>
    <submittedName>
        <fullName evidence="3">2-(1,2-epoxy-1,2-dihydrophenyl)acetyl-CoA isomerase</fullName>
    </submittedName>
</protein>
<dbReference type="AlphaFoldDB" id="A0A368XN93"/>
<keyword evidence="3" id="KW-0413">Isomerase</keyword>
<dbReference type="PANTHER" id="PTHR11941:SF133">
    <property type="entry name" value="1,2-EPOXYPHENYLACETYL-COA ISOMERASE"/>
    <property type="match status" value="1"/>
</dbReference>
<evidence type="ECO:0000313" key="3">
    <source>
        <dbReference type="EMBL" id="RCW69450.1"/>
    </source>
</evidence>